<comment type="cofactor">
    <cofactor evidence="1 16">
        <name>Mn(2+)</name>
        <dbReference type="ChEBI" id="CHEBI:29035"/>
    </cofactor>
</comment>
<evidence type="ECO:0000256" key="7">
    <source>
        <dbReference type="ARBA" id="ARBA00022723"/>
    </source>
</evidence>
<feature type="active site" description="Proton donor" evidence="17">
    <location>
        <position position="135"/>
    </location>
</feature>
<dbReference type="Pfam" id="PF00149">
    <property type="entry name" value="Metallophos"/>
    <property type="match status" value="1"/>
</dbReference>
<keyword evidence="12 16" id="KW-0234">DNA repair</keyword>
<evidence type="ECO:0000256" key="9">
    <source>
        <dbReference type="ARBA" id="ARBA00022763"/>
    </source>
</evidence>
<dbReference type="GO" id="GO:0097552">
    <property type="term" value="P:mitochondrial double-strand break repair via homologous recombination"/>
    <property type="evidence" value="ECO:0007669"/>
    <property type="project" value="TreeGrafter"/>
</dbReference>
<dbReference type="GO" id="GO:0000723">
    <property type="term" value="P:telomere maintenance"/>
    <property type="evidence" value="ECO:0007669"/>
    <property type="project" value="TreeGrafter"/>
</dbReference>
<evidence type="ECO:0000256" key="11">
    <source>
        <dbReference type="ARBA" id="ARBA00022839"/>
    </source>
</evidence>
<feature type="compositionally biased region" description="Low complexity" evidence="19">
    <location>
        <begin position="604"/>
        <end position="616"/>
    </location>
</feature>
<dbReference type="GO" id="GO:0007095">
    <property type="term" value="P:mitotic G2 DNA damage checkpoint signaling"/>
    <property type="evidence" value="ECO:0007669"/>
    <property type="project" value="TreeGrafter"/>
</dbReference>
<protein>
    <recommendedName>
        <fullName evidence="16">Double-strand break repair protein</fullName>
    </recommendedName>
</protein>
<name>A0A4S8MHZ5_DENBC</name>
<dbReference type="SMART" id="SM01347">
    <property type="entry name" value="Mre11_DNA_bind"/>
    <property type="match status" value="1"/>
</dbReference>
<evidence type="ECO:0000256" key="2">
    <source>
        <dbReference type="ARBA" id="ARBA00004123"/>
    </source>
</evidence>
<dbReference type="Gene3D" id="3.60.21.10">
    <property type="match status" value="1"/>
</dbReference>
<dbReference type="AlphaFoldDB" id="A0A4S8MHZ5"/>
<keyword evidence="13 16" id="KW-0464">Manganese</keyword>
<dbReference type="GO" id="GO:0031573">
    <property type="term" value="P:mitotic intra-S DNA damage checkpoint signaling"/>
    <property type="evidence" value="ECO:0007669"/>
    <property type="project" value="TreeGrafter"/>
</dbReference>
<dbReference type="InterPro" id="IPR029052">
    <property type="entry name" value="Metallo-depent_PP-like"/>
</dbReference>
<evidence type="ECO:0000259" key="20">
    <source>
        <dbReference type="SMART" id="SM01347"/>
    </source>
</evidence>
<dbReference type="PIRSF" id="PIRSF000882">
    <property type="entry name" value="DSB_repair_MRE11"/>
    <property type="match status" value="1"/>
</dbReference>
<dbReference type="InterPro" id="IPR041796">
    <property type="entry name" value="Mre11_N"/>
</dbReference>
<keyword evidence="14 16" id="KW-0539">Nucleus</keyword>
<evidence type="ECO:0000256" key="1">
    <source>
        <dbReference type="ARBA" id="ARBA00001936"/>
    </source>
</evidence>
<dbReference type="Gene3D" id="3.30.110.110">
    <property type="entry name" value="Mre11, capping domain"/>
    <property type="match status" value="1"/>
</dbReference>
<gene>
    <name evidence="21" type="ORF">K435DRAFT_717432</name>
</gene>
<dbReference type="FunFam" id="3.60.21.10:FF:000011">
    <property type="entry name" value="Double-strand break repair protein"/>
    <property type="match status" value="1"/>
</dbReference>
<dbReference type="GO" id="GO:0035861">
    <property type="term" value="C:site of double-strand break"/>
    <property type="evidence" value="ECO:0007669"/>
    <property type="project" value="TreeGrafter"/>
</dbReference>
<dbReference type="NCBIfam" id="TIGR00583">
    <property type="entry name" value="mre11"/>
    <property type="match status" value="1"/>
</dbReference>
<dbReference type="GO" id="GO:0008296">
    <property type="term" value="F:3'-5'-DNA exonuclease activity"/>
    <property type="evidence" value="ECO:0007669"/>
    <property type="project" value="InterPro"/>
</dbReference>
<dbReference type="GO" id="GO:0030870">
    <property type="term" value="C:Mre11 complex"/>
    <property type="evidence" value="ECO:0007669"/>
    <property type="project" value="UniProtKB-UniRule"/>
</dbReference>
<feature type="region of interest" description="Disordered" evidence="19">
    <location>
        <begin position="537"/>
        <end position="718"/>
    </location>
</feature>
<evidence type="ECO:0000256" key="6">
    <source>
        <dbReference type="ARBA" id="ARBA00022722"/>
    </source>
</evidence>
<reference evidence="21 22" key="1">
    <citation type="journal article" date="2019" name="Nat. Ecol. Evol.">
        <title>Megaphylogeny resolves global patterns of mushroom evolution.</title>
        <authorList>
            <person name="Varga T."/>
            <person name="Krizsan K."/>
            <person name="Foldi C."/>
            <person name="Dima B."/>
            <person name="Sanchez-Garcia M."/>
            <person name="Sanchez-Ramirez S."/>
            <person name="Szollosi G.J."/>
            <person name="Szarkandi J.G."/>
            <person name="Papp V."/>
            <person name="Albert L."/>
            <person name="Andreopoulos W."/>
            <person name="Angelini C."/>
            <person name="Antonin V."/>
            <person name="Barry K.W."/>
            <person name="Bougher N.L."/>
            <person name="Buchanan P."/>
            <person name="Buyck B."/>
            <person name="Bense V."/>
            <person name="Catcheside P."/>
            <person name="Chovatia M."/>
            <person name="Cooper J."/>
            <person name="Damon W."/>
            <person name="Desjardin D."/>
            <person name="Finy P."/>
            <person name="Geml J."/>
            <person name="Haridas S."/>
            <person name="Hughes K."/>
            <person name="Justo A."/>
            <person name="Karasinski D."/>
            <person name="Kautmanova I."/>
            <person name="Kiss B."/>
            <person name="Kocsube S."/>
            <person name="Kotiranta H."/>
            <person name="LaButti K.M."/>
            <person name="Lechner B.E."/>
            <person name="Liimatainen K."/>
            <person name="Lipzen A."/>
            <person name="Lukacs Z."/>
            <person name="Mihaltcheva S."/>
            <person name="Morgado L.N."/>
            <person name="Niskanen T."/>
            <person name="Noordeloos M.E."/>
            <person name="Ohm R.A."/>
            <person name="Ortiz-Santana B."/>
            <person name="Ovrebo C."/>
            <person name="Racz N."/>
            <person name="Riley R."/>
            <person name="Savchenko A."/>
            <person name="Shiryaev A."/>
            <person name="Soop K."/>
            <person name="Spirin V."/>
            <person name="Szebenyi C."/>
            <person name="Tomsovsky M."/>
            <person name="Tulloss R.E."/>
            <person name="Uehling J."/>
            <person name="Grigoriev I.V."/>
            <person name="Vagvolgyi C."/>
            <person name="Papp T."/>
            <person name="Martin F.M."/>
            <person name="Miettinen O."/>
            <person name="Hibbett D.S."/>
            <person name="Nagy L.G."/>
        </authorList>
    </citation>
    <scope>NUCLEOTIDE SEQUENCE [LARGE SCALE GENOMIC DNA]</scope>
    <source>
        <strain evidence="21 22">CBS 962.96</strain>
    </source>
</reference>
<keyword evidence="8 16" id="KW-0255">Endonuclease</keyword>
<sequence>MSQQTSQSVQDDDTADTIRILLATDNHIGYMERDPIRGLDSINTFKEILQLAKKNDVDFILLAGDLFHENKPSRDSLYRTMALLREYTLGDKPVQVELLSDPDEGKATGFSFPAVNYEDPNLNVSIPVFSIHGNHDDPQGAGSEGALCALDVLSVSGLVNYMGKFDLPVQDAEAATTGIAVRPVLLKKGDTHLGMYGVGNVKDARMHFELRSNRVRMFMPRDKNNWFNILLLHQNRVKHGPQEFVPEGMFDDSIDLVVWGHEHDCRIVPEPVAGKKYYITQPGSSVATSLADGEAIQKHVALVKIRGKDFELKPIPLRTVRPFVIEDIVLSDVAEEEGFDLADQISITKYLKAKVNELIKEANQQWEERNAEAIAEGGEELPRMLPLIRLKVDTTGVSEMSNPVRFGQEFQGQIANPRDVLIFHRAKKSAAAARSAKIAIDQPELSIDDPDLSVSEKLAKVRVATLVREYLSAQELQLLGEGGMSDAIQMFVEKDDIHAIQTHVGKALKSIMKDVQANEEIDEEELDDMLLKAKEQQEKEYTEQVVRGKGSKGKGKEKASEDVESDDSMKMDVDYGASARASDFDDDEAPPPPKKTAAKKAPARKTATTKAAASKAPAKKAPAKRGKKVVSDSEDEVIEIPDDDDEEEEAPKPTKKTNRAAVLSQSTTKKAPARKKAAPTAKQTQLSFAPAAGRSSRAAATKARGKMVVDDDIEDDSD</sequence>
<evidence type="ECO:0000256" key="4">
    <source>
        <dbReference type="ARBA" id="ARBA00009028"/>
    </source>
</evidence>
<keyword evidence="7" id="KW-0479">Metal-binding</keyword>
<keyword evidence="15 16" id="KW-0469">Meiosis</keyword>
<evidence type="ECO:0000256" key="5">
    <source>
        <dbReference type="ARBA" id="ARBA00022454"/>
    </source>
</evidence>
<keyword evidence="9 16" id="KW-0227">DNA damage</keyword>
<evidence type="ECO:0000256" key="16">
    <source>
        <dbReference type="PIRNR" id="PIRNR000882"/>
    </source>
</evidence>
<organism evidence="21 22">
    <name type="scientific">Dendrothele bispora (strain CBS 962.96)</name>
    <dbReference type="NCBI Taxonomy" id="1314807"/>
    <lineage>
        <taxon>Eukaryota</taxon>
        <taxon>Fungi</taxon>
        <taxon>Dikarya</taxon>
        <taxon>Basidiomycota</taxon>
        <taxon>Agaricomycotina</taxon>
        <taxon>Agaricomycetes</taxon>
        <taxon>Agaricomycetidae</taxon>
        <taxon>Agaricales</taxon>
        <taxon>Agaricales incertae sedis</taxon>
        <taxon>Dendrothele</taxon>
    </lineage>
</organism>
<dbReference type="EMBL" id="ML179079">
    <property type="protein sequence ID" value="THV02172.1"/>
    <property type="molecule type" value="Genomic_DNA"/>
</dbReference>
<evidence type="ECO:0000256" key="13">
    <source>
        <dbReference type="ARBA" id="ARBA00023211"/>
    </source>
</evidence>
<evidence type="ECO:0000256" key="17">
    <source>
        <dbReference type="PIRSR" id="PIRSR000882-1"/>
    </source>
</evidence>
<dbReference type="InterPro" id="IPR038487">
    <property type="entry name" value="Mre11_capping_dom"/>
</dbReference>
<dbReference type="PANTHER" id="PTHR10139:SF1">
    <property type="entry name" value="DOUBLE-STRAND BREAK REPAIR PROTEIN MRE11"/>
    <property type="match status" value="1"/>
</dbReference>
<keyword evidence="22" id="KW-1185">Reference proteome</keyword>
<dbReference type="PANTHER" id="PTHR10139">
    <property type="entry name" value="DOUBLE-STRAND BREAK REPAIR PROTEIN MRE11"/>
    <property type="match status" value="1"/>
</dbReference>
<comment type="similarity">
    <text evidence="4 16 18">Belongs to the MRE11/RAD32 family.</text>
</comment>
<feature type="domain" description="Mre11 DNA-binding" evidence="20">
    <location>
        <begin position="310"/>
        <end position="491"/>
    </location>
</feature>
<keyword evidence="5" id="KW-0158">Chromosome</keyword>
<evidence type="ECO:0000256" key="3">
    <source>
        <dbReference type="ARBA" id="ARBA00004286"/>
    </source>
</evidence>
<dbReference type="Proteomes" id="UP000297245">
    <property type="component" value="Unassembled WGS sequence"/>
</dbReference>
<feature type="compositionally biased region" description="Basic and acidic residues" evidence="19">
    <location>
        <begin position="554"/>
        <end position="573"/>
    </location>
</feature>
<evidence type="ECO:0000256" key="10">
    <source>
        <dbReference type="ARBA" id="ARBA00022801"/>
    </source>
</evidence>
<evidence type="ECO:0000256" key="19">
    <source>
        <dbReference type="SAM" id="MobiDB-lite"/>
    </source>
</evidence>
<feature type="compositionally biased region" description="Acidic residues" evidence="19">
    <location>
        <begin position="632"/>
        <end position="649"/>
    </location>
</feature>
<dbReference type="CDD" id="cd00840">
    <property type="entry name" value="MPP_Mre11_N"/>
    <property type="match status" value="1"/>
</dbReference>
<evidence type="ECO:0000313" key="21">
    <source>
        <dbReference type="EMBL" id="THV02172.1"/>
    </source>
</evidence>
<evidence type="ECO:0000313" key="22">
    <source>
        <dbReference type="Proteomes" id="UP000297245"/>
    </source>
</evidence>
<evidence type="ECO:0000256" key="12">
    <source>
        <dbReference type="ARBA" id="ARBA00023204"/>
    </source>
</evidence>
<feature type="compositionally biased region" description="Low complexity" evidence="19">
    <location>
        <begin position="678"/>
        <end position="702"/>
    </location>
</feature>
<dbReference type="SUPFAM" id="SSF56300">
    <property type="entry name" value="Metallo-dependent phosphatases"/>
    <property type="match status" value="1"/>
</dbReference>
<evidence type="ECO:0000256" key="14">
    <source>
        <dbReference type="ARBA" id="ARBA00023242"/>
    </source>
</evidence>
<feature type="compositionally biased region" description="Basic residues" evidence="19">
    <location>
        <begin position="617"/>
        <end position="628"/>
    </location>
</feature>
<dbReference type="GO" id="GO:0000724">
    <property type="term" value="P:double-strand break repair via homologous recombination"/>
    <property type="evidence" value="ECO:0007669"/>
    <property type="project" value="TreeGrafter"/>
</dbReference>
<dbReference type="GO" id="GO:0000014">
    <property type="term" value="F:single-stranded DNA endodeoxyribonuclease activity"/>
    <property type="evidence" value="ECO:0007669"/>
    <property type="project" value="TreeGrafter"/>
</dbReference>
<dbReference type="Pfam" id="PF04152">
    <property type="entry name" value="Mre11_DNA_bind"/>
    <property type="match status" value="1"/>
</dbReference>
<keyword evidence="10 16" id="KW-0378">Hydrolase</keyword>
<proteinExistence type="inferred from homology"/>
<dbReference type="GO" id="GO:0030145">
    <property type="term" value="F:manganese ion binding"/>
    <property type="evidence" value="ECO:0007669"/>
    <property type="project" value="UniProtKB-UniRule"/>
</dbReference>
<evidence type="ECO:0000256" key="18">
    <source>
        <dbReference type="RuleBase" id="RU003447"/>
    </source>
</evidence>
<comment type="subcellular location">
    <subcellularLocation>
        <location evidence="3">Chromosome</location>
    </subcellularLocation>
    <subcellularLocation>
        <location evidence="2 16">Nucleus</location>
    </subcellularLocation>
</comment>
<dbReference type="InterPro" id="IPR004843">
    <property type="entry name" value="Calcineurin-like_PHP"/>
</dbReference>
<dbReference type="GO" id="GO:0006303">
    <property type="term" value="P:double-strand break repair via nonhomologous end joining"/>
    <property type="evidence" value="ECO:0007669"/>
    <property type="project" value="TreeGrafter"/>
</dbReference>
<dbReference type="InterPro" id="IPR003701">
    <property type="entry name" value="Mre11"/>
</dbReference>
<evidence type="ECO:0000256" key="8">
    <source>
        <dbReference type="ARBA" id="ARBA00022759"/>
    </source>
</evidence>
<accession>A0A4S8MHZ5</accession>
<keyword evidence="11 16" id="KW-0269">Exonuclease</keyword>
<dbReference type="GO" id="GO:0042138">
    <property type="term" value="P:meiotic DNA double-strand break formation"/>
    <property type="evidence" value="ECO:0007669"/>
    <property type="project" value="TreeGrafter"/>
</dbReference>
<evidence type="ECO:0000256" key="15">
    <source>
        <dbReference type="ARBA" id="ARBA00023254"/>
    </source>
</evidence>
<dbReference type="OrthoDB" id="30417at2759"/>
<comment type="function">
    <text evidence="16">Core component of the MRN complex, which plays a central role in double-strand break (DSB) repair, DNA recombination, maintenance of telomere integrity and meiosis. The MRN complex is involved in the repair of DNA double-strand breaks (DSBs) via homologous recombination (HR), an error-free mechanism which primarily occurs during S and G2 phases. The complex (1) mediates the end resection of damaged DNA, which generates proper single-stranded DNA, a key initial steps in HR, and is (2) required for the recruitment of other repair factors and efficient activation of ATM and ATR upon DNA damage. Within the MRN complex, MRE11 possesses both single-strand endonuclease activity and double-strand-specific 3'-5' exonuclease activity. MRE11 first endonucleolytically cleaves the 5' strand at DNA DSB ends to prevent non-homologous end joining (NHEJ) and licence HR. It then generates a single-stranded DNA gap via 3' to 5' exonucleolytic degradation, which is required for single-strand invasion and recombination.</text>
</comment>
<keyword evidence="6 16" id="KW-0540">Nuclease</keyword>
<dbReference type="InterPro" id="IPR007281">
    <property type="entry name" value="Mre11_DNA-bd"/>
</dbReference>